<organism evidence="1 2">
    <name type="scientific">Liparis tanakae</name>
    <name type="common">Tanaka's snailfish</name>
    <dbReference type="NCBI Taxonomy" id="230148"/>
    <lineage>
        <taxon>Eukaryota</taxon>
        <taxon>Metazoa</taxon>
        <taxon>Chordata</taxon>
        <taxon>Craniata</taxon>
        <taxon>Vertebrata</taxon>
        <taxon>Euteleostomi</taxon>
        <taxon>Actinopterygii</taxon>
        <taxon>Neopterygii</taxon>
        <taxon>Teleostei</taxon>
        <taxon>Neoteleostei</taxon>
        <taxon>Acanthomorphata</taxon>
        <taxon>Eupercaria</taxon>
        <taxon>Perciformes</taxon>
        <taxon>Cottioidei</taxon>
        <taxon>Cottales</taxon>
        <taxon>Liparidae</taxon>
        <taxon>Liparis</taxon>
    </lineage>
</organism>
<gene>
    <name evidence="1" type="ORF">EYF80_018059</name>
</gene>
<proteinExistence type="predicted"/>
<protein>
    <submittedName>
        <fullName evidence="1">Uncharacterized protein</fullName>
    </submittedName>
</protein>
<dbReference type="AlphaFoldDB" id="A0A4Z2I1B5"/>
<dbReference type="EMBL" id="SRLO01000146">
    <property type="protein sequence ID" value="TNN71708.1"/>
    <property type="molecule type" value="Genomic_DNA"/>
</dbReference>
<evidence type="ECO:0000313" key="1">
    <source>
        <dbReference type="EMBL" id="TNN71708.1"/>
    </source>
</evidence>
<keyword evidence="2" id="KW-1185">Reference proteome</keyword>
<comment type="caution">
    <text evidence="1">The sequence shown here is derived from an EMBL/GenBank/DDBJ whole genome shotgun (WGS) entry which is preliminary data.</text>
</comment>
<sequence length="330" mass="36408">MVVGYMSPYPTVVIVTTAHQNASGMLACVKRLAQNLETLGVSGKFKNPENTDQTNDPQYGQRRRLLTALVIREIEAQGDEIGSYSHNIDQENIHRDTHGPPKPPSRLVIIEDAIKARPVPVEEVLVSQRVKEAHPFTRVAQKRGGEAAEGLELRLEAQTGDVDDHPLAALLVRLFQVSSILIHRRYDHSVVVVLLGHHGHLFTPPRVTGHVARDETEYFRSGGKGSLELPPHAQSYANFGLSYHFLIEPFPFLGDSVVQSLGPEQLQAEEPGCPPVAVALGQQHVEHRVDTGVQVLQHGADEVEYLPSLSMAILPQVHAQLQHITRQPAH</sequence>
<dbReference type="OrthoDB" id="10606744at2759"/>
<reference evidence="1 2" key="1">
    <citation type="submission" date="2019-03" db="EMBL/GenBank/DDBJ databases">
        <title>First draft genome of Liparis tanakae, snailfish: a comprehensive survey of snailfish specific genes.</title>
        <authorList>
            <person name="Kim W."/>
            <person name="Song I."/>
            <person name="Jeong J.-H."/>
            <person name="Kim D."/>
            <person name="Kim S."/>
            <person name="Ryu S."/>
            <person name="Song J.Y."/>
            <person name="Lee S.K."/>
        </authorList>
    </citation>
    <scope>NUCLEOTIDE SEQUENCE [LARGE SCALE GENOMIC DNA]</scope>
    <source>
        <tissue evidence="1">Muscle</tissue>
    </source>
</reference>
<dbReference type="Proteomes" id="UP000314294">
    <property type="component" value="Unassembled WGS sequence"/>
</dbReference>
<accession>A0A4Z2I1B5</accession>
<evidence type="ECO:0000313" key="2">
    <source>
        <dbReference type="Proteomes" id="UP000314294"/>
    </source>
</evidence>
<name>A0A4Z2I1B5_9TELE</name>